<gene>
    <name evidence="3" type="ORF">HT99x_006635</name>
    <name evidence="2" type="ORF">HT99x_01787</name>
</gene>
<reference evidence="2" key="1">
    <citation type="submission" date="2015-09" db="EMBL/GenBank/DDBJ databases">
        <title>Draft Genome Sequences of Two Novel Amoeba-resistant Intranuclear Bacteria, Candidatus Berkiella cookevillensis and Candidatus Berkiella aquae.</title>
        <authorList>
            <person name="Mehari Y.T."/>
            <person name="Arivett B.A."/>
            <person name="Farone A.L."/>
            <person name="Gunderson J.H."/>
            <person name="Farone M.B."/>
        </authorList>
    </citation>
    <scope>NUCLEOTIDE SEQUENCE [LARGE SCALE GENOMIC DNA]</scope>
    <source>
        <strain evidence="2">HT99</strain>
    </source>
</reference>
<reference evidence="3" key="2">
    <citation type="journal article" date="2016" name="Genome Announc.">
        <title>Draft Genome Sequences of Two Novel Amoeba-Resistant Intranuclear Bacteria, 'Candidatus Berkiella cookevillensis' and 'Candidatus Berkiella aquae'.</title>
        <authorList>
            <person name="Mehari Y.T."/>
            <person name="Arivett B.A."/>
            <person name="Farone A.L."/>
            <person name="Gunderson J.H."/>
            <person name="Farone M.B."/>
        </authorList>
    </citation>
    <scope>NUCLEOTIDE SEQUENCE</scope>
    <source>
        <strain evidence="3">HT99</strain>
    </source>
</reference>
<evidence type="ECO:0000313" key="2">
    <source>
        <dbReference type="EMBL" id="KRG21231.1"/>
    </source>
</evidence>
<protein>
    <submittedName>
        <fullName evidence="2">Uncharacterized protein</fullName>
    </submittedName>
</protein>
<comment type="caution">
    <text evidence="2">The sequence shown here is derived from an EMBL/GenBank/DDBJ whole genome shotgun (WGS) entry which is preliminary data.</text>
</comment>
<keyword evidence="4" id="KW-1185">Reference proteome</keyword>
<sequence length="102" mass="11575">MKYTGPQQFVKSDEALNNVSGEDFDHQIEMGNASGEHILPSYQRELDQARHNEAISNAPICKPSQRRSKIEPIESAAVIETKRIKTQEENNDSKKVSKSKKY</sequence>
<accession>A0A0Q9YKM7</accession>
<dbReference type="Proteomes" id="UP000051497">
    <property type="component" value="Unassembled WGS sequence"/>
</dbReference>
<evidence type="ECO:0000313" key="4">
    <source>
        <dbReference type="Proteomes" id="UP000051497"/>
    </source>
</evidence>
<dbReference type="EMBL" id="LKAJ02000001">
    <property type="protein sequence ID" value="MCS5711102.1"/>
    <property type="molecule type" value="Genomic_DNA"/>
</dbReference>
<proteinExistence type="predicted"/>
<dbReference type="AlphaFoldDB" id="A0A0Q9YKM7"/>
<organism evidence="2">
    <name type="scientific">Candidatus Berkiella aquae</name>
    <dbReference type="NCBI Taxonomy" id="295108"/>
    <lineage>
        <taxon>Bacteria</taxon>
        <taxon>Pseudomonadati</taxon>
        <taxon>Pseudomonadota</taxon>
        <taxon>Gammaproteobacteria</taxon>
        <taxon>Candidatus Berkiellales</taxon>
        <taxon>Candidatus Berkiellaceae</taxon>
        <taxon>Candidatus Berkiella</taxon>
    </lineage>
</organism>
<feature type="region of interest" description="Disordered" evidence="1">
    <location>
        <begin position="82"/>
        <end position="102"/>
    </location>
</feature>
<dbReference type="RefSeq" id="WP_075066405.1">
    <property type="nucleotide sequence ID" value="NZ_LKAJ02000001.1"/>
</dbReference>
<evidence type="ECO:0000256" key="1">
    <source>
        <dbReference type="SAM" id="MobiDB-lite"/>
    </source>
</evidence>
<name>A0A0Q9YKM7_9GAMM</name>
<evidence type="ECO:0000313" key="3">
    <source>
        <dbReference type="EMBL" id="MCS5711102.1"/>
    </source>
</evidence>
<dbReference type="EMBL" id="LKAJ01000006">
    <property type="protein sequence ID" value="KRG21231.1"/>
    <property type="molecule type" value="Genomic_DNA"/>
</dbReference>
<feature type="compositionally biased region" description="Basic and acidic residues" evidence="1">
    <location>
        <begin position="82"/>
        <end position="95"/>
    </location>
</feature>
<reference evidence="3" key="3">
    <citation type="submission" date="2021-06" db="EMBL/GenBank/DDBJ databases">
        <title>Genomic Description and Analysis of Intracellular Bacteria, Candidatus Berkiella cookevillensis and Candidatus Berkiella aquae.</title>
        <authorList>
            <person name="Kidane D.T."/>
            <person name="Mehari Y.T."/>
            <person name="Rice F.C."/>
            <person name="Arivett B.A."/>
            <person name="Farone A.L."/>
            <person name="Berk S.G."/>
            <person name="Farone M.B."/>
        </authorList>
    </citation>
    <scope>NUCLEOTIDE SEQUENCE</scope>
    <source>
        <strain evidence="3">HT99</strain>
    </source>
</reference>